<dbReference type="AlphaFoldDB" id="A0A6M3LTT9"/>
<evidence type="ECO:0000313" key="1">
    <source>
        <dbReference type="EMBL" id="QJA96411.1"/>
    </source>
</evidence>
<protein>
    <submittedName>
        <fullName evidence="1">Uncharacterized protein</fullName>
    </submittedName>
</protein>
<sequence>MITCDVCKKEIHKKKNELMSKYWFDWNSKTHPQIKHMCVNCWEKINKFRADLDNELQIQREEKTNKFIDKFFKQ</sequence>
<gene>
    <name evidence="1" type="ORF">MM415B08768_0002</name>
</gene>
<name>A0A6M3LTT9_9ZZZZ</name>
<dbReference type="EMBL" id="MT143398">
    <property type="protein sequence ID" value="QJA96411.1"/>
    <property type="molecule type" value="Genomic_DNA"/>
</dbReference>
<organism evidence="1">
    <name type="scientific">viral metagenome</name>
    <dbReference type="NCBI Taxonomy" id="1070528"/>
    <lineage>
        <taxon>unclassified sequences</taxon>
        <taxon>metagenomes</taxon>
        <taxon>organismal metagenomes</taxon>
    </lineage>
</organism>
<proteinExistence type="predicted"/>
<accession>A0A6M3LTT9</accession>
<reference evidence="1" key="1">
    <citation type="submission" date="2020-03" db="EMBL/GenBank/DDBJ databases">
        <title>The deep terrestrial virosphere.</title>
        <authorList>
            <person name="Holmfeldt K."/>
            <person name="Nilsson E."/>
            <person name="Simone D."/>
            <person name="Lopez-Fernandez M."/>
            <person name="Wu X."/>
            <person name="de Brujin I."/>
            <person name="Lundin D."/>
            <person name="Andersson A."/>
            <person name="Bertilsson S."/>
            <person name="Dopson M."/>
        </authorList>
    </citation>
    <scope>NUCLEOTIDE SEQUENCE</scope>
    <source>
        <strain evidence="1">MM415B08768</strain>
    </source>
</reference>